<dbReference type="Proteomes" id="UP000190037">
    <property type="component" value="Unassembled WGS sequence"/>
</dbReference>
<name>A0A1T3NUL2_9ACTN</name>
<evidence type="ECO:0000313" key="1">
    <source>
        <dbReference type="EMBL" id="OPC80476.1"/>
    </source>
</evidence>
<keyword evidence="2" id="KW-1185">Reference proteome</keyword>
<dbReference type="EMBL" id="MWQN01000001">
    <property type="protein sequence ID" value="OPC80476.1"/>
    <property type="molecule type" value="Genomic_DNA"/>
</dbReference>
<protein>
    <submittedName>
        <fullName evidence="1">Uncharacterized protein</fullName>
    </submittedName>
</protein>
<dbReference type="AlphaFoldDB" id="A0A1T3NUL2"/>
<evidence type="ECO:0000313" key="2">
    <source>
        <dbReference type="Proteomes" id="UP000190037"/>
    </source>
</evidence>
<reference evidence="1 2" key="1">
    <citation type="submission" date="2017-03" db="EMBL/GenBank/DDBJ databases">
        <title>Draft genome sequence of Streptomyces scabrisporus NF3, endophyte isolated from Amphipterygium adstringens.</title>
        <authorList>
            <person name="Vazquez M."/>
            <person name="Ceapa C.D."/>
            <person name="Rodriguez Luna D."/>
            <person name="Sanchez Esquivel S."/>
        </authorList>
    </citation>
    <scope>NUCLEOTIDE SEQUENCE [LARGE SCALE GENOMIC DNA]</scope>
    <source>
        <strain evidence="1 2">NF3</strain>
    </source>
</reference>
<comment type="caution">
    <text evidence="1">The sequence shown here is derived from an EMBL/GenBank/DDBJ whole genome shotgun (WGS) entry which is preliminary data.</text>
</comment>
<accession>A0A1T3NUL2</accession>
<dbReference type="STRING" id="159449.B4N89_05495"/>
<sequence>MTWTEAVNEDAVFDECTSTGVRYTASRHTGTAFTNYTLKRCTLFNTGSSTANRSAACSGSTPTRCP</sequence>
<gene>
    <name evidence="1" type="ORF">B4N89_05495</name>
</gene>
<organism evidence="1 2">
    <name type="scientific">Embleya scabrispora</name>
    <dbReference type="NCBI Taxonomy" id="159449"/>
    <lineage>
        <taxon>Bacteria</taxon>
        <taxon>Bacillati</taxon>
        <taxon>Actinomycetota</taxon>
        <taxon>Actinomycetes</taxon>
        <taxon>Kitasatosporales</taxon>
        <taxon>Streptomycetaceae</taxon>
        <taxon>Embleya</taxon>
    </lineage>
</organism>
<proteinExistence type="predicted"/>